<dbReference type="SUPFAM" id="SSF89095">
    <property type="entry name" value="GatB/YqeY motif"/>
    <property type="match status" value="1"/>
</dbReference>
<dbReference type="AlphaFoldDB" id="A0A381R414"/>
<dbReference type="InterPro" id="IPR042184">
    <property type="entry name" value="YqeY/Aim41_N"/>
</dbReference>
<dbReference type="PANTHER" id="PTHR28055">
    <property type="entry name" value="ALTERED INHERITANCE OF MITOCHONDRIA PROTEIN 41, MITOCHONDRIAL"/>
    <property type="match status" value="1"/>
</dbReference>
<dbReference type="EMBL" id="UINC01001640">
    <property type="protein sequence ID" value="SUZ85559.1"/>
    <property type="molecule type" value="Genomic_DNA"/>
</dbReference>
<dbReference type="GO" id="GO:0016884">
    <property type="term" value="F:carbon-nitrogen ligase activity, with glutamine as amido-N-donor"/>
    <property type="evidence" value="ECO:0007669"/>
    <property type="project" value="InterPro"/>
</dbReference>
<protein>
    <recommendedName>
        <fullName evidence="2">GatB/YqeY domain-containing protein</fullName>
    </recommendedName>
</protein>
<proteinExistence type="predicted"/>
<sequence>MSLINKISESIMSAMKEKDTVSLESLRAIKSSLLLAQTQKGNNLEISQEEEIKILQKLVKQRKESADIYLAQNRSELAEVEINQSKIIEKFLPEQISLDQIEKIVSELINKTGASGMKDMGKIMGMASKELSGKADGKTISSIVRAKLS</sequence>
<dbReference type="PANTHER" id="PTHR28055:SF1">
    <property type="entry name" value="ALTERED INHERITANCE OF MITOCHONDRIA PROTEIN 41, MITOCHONDRIAL"/>
    <property type="match status" value="1"/>
</dbReference>
<organism evidence="1">
    <name type="scientific">marine metagenome</name>
    <dbReference type="NCBI Taxonomy" id="408172"/>
    <lineage>
        <taxon>unclassified sequences</taxon>
        <taxon>metagenomes</taxon>
        <taxon>ecological metagenomes</taxon>
    </lineage>
</organism>
<dbReference type="Gene3D" id="1.10.1510.10">
    <property type="entry name" value="Uncharacterised protein YqeY/AIM41 PF09424, N-terminal domain"/>
    <property type="match status" value="1"/>
</dbReference>
<reference evidence="1" key="1">
    <citation type="submission" date="2018-05" db="EMBL/GenBank/DDBJ databases">
        <authorList>
            <person name="Lanie J.A."/>
            <person name="Ng W.-L."/>
            <person name="Kazmierczak K.M."/>
            <person name="Andrzejewski T.M."/>
            <person name="Davidsen T.M."/>
            <person name="Wayne K.J."/>
            <person name="Tettelin H."/>
            <person name="Glass J.I."/>
            <person name="Rusch D."/>
            <person name="Podicherti R."/>
            <person name="Tsui H.-C.T."/>
            <person name="Winkler M.E."/>
        </authorList>
    </citation>
    <scope>NUCLEOTIDE SEQUENCE</scope>
</reference>
<dbReference type="InterPro" id="IPR019004">
    <property type="entry name" value="YqeY/Aim41"/>
</dbReference>
<dbReference type="Pfam" id="PF09424">
    <property type="entry name" value="YqeY"/>
    <property type="match status" value="1"/>
</dbReference>
<evidence type="ECO:0000313" key="1">
    <source>
        <dbReference type="EMBL" id="SUZ85559.1"/>
    </source>
</evidence>
<name>A0A381R414_9ZZZZ</name>
<dbReference type="InterPro" id="IPR023168">
    <property type="entry name" value="GatB_Yqey_C_2"/>
</dbReference>
<gene>
    <name evidence="1" type="ORF">METZ01_LOCUS38413</name>
</gene>
<accession>A0A381R414</accession>
<dbReference type="Gene3D" id="1.10.10.410">
    <property type="match status" value="1"/>
</dbReference>
<dbReference type="InterPro" id="IPR003789">
    <property type="entry name" value="Asn/Gln_tRNA_amidoTrase-B-like"/>
</dbReference>
<evidence type="ECO:0008006" key="2">
    <source>
        <dbReference type="Google" id="ProtNLM"/>
    </source>
</evidence>